<evidence type="ECO:0000313" key="1">
    <source>
        <dbReference type="EMBL" id="KAK8516400.1"/>
    </source>
</evidence>
<evidence type="ECO:0000313" key="2">
    <source>
        <dbReference type="Proteomes" id="UP001472677"/>
    </source>
</evidence>
<dbReference type="PANTHER" id="PTHR32278:SF2">
    <property type="entry name" value="PROTEIN PHLOEM PROTEIN 2-LIKE A9"/>
    <property type="match status" value="1"/>
</dbReference>
<sequence length="171" mass="19674">MSSKPHHEADNDNIDNTKVDNKDVLIFKPRNLNIVWGNDNRYWRFPSGADEPAELVQVSWLEVTGSCQLKDSQKYQISFKLSFKRDASGWSGAPVFLMAKVGKKGKYKWKKLKDLDKLPQEPTEFPSSDDPFTVDGVTRQPDMRLYFGLYEVWSGKWKGGLRVHHATVKQL</sequence>
<reference evidence="1 2" key="1">
    <citation type="journal article" date="2024" name="G3 (Bethesda)">
        <title>Genome assembly of Hibiscus sabdariffa L. provides insights into metabolisms of medicinal natural products.</title>
        <authorList>
            <person name="Kim T."/>
        </authorList>
    </citation>
    <scope>NUCLEOTIDE SEQUENCE [LARGE SCALE GENOMIC DNA]</scope>
    <source>
        <strain evidence="1">TK-2024</strain>
        <tissue evidence="1">Old leaves</tissue>
    </source>
</reference>
<name>A0ABR2CAE5_9ROSI</name>
<accession>A0ABR2CAE5</accession>
<keyword evidence="2" id="KW-1185">Reference proteome</keyword>
<comment type="caution">
    <text evidence="1">The sequence shown here is derived from an EMBL/GenBank/DDBJ whole genome shotgun (WGS) entry which is preliminary data.</text>
</comment>
<gene>
    <name evidence="1" type="ORF">V6N12_038643</name>
</gene>
<proteinExistence type="predicted"/>
<dbReference type="PANTHER" id="PTHR32278">
    <property type="entry name" value="F-BOX DOMAIN-CONTAINING PROTEIN"/>
    <property type="match status" value="1"/>
</dbReference>
<dbReference type="InterPro" id="IPR025886">
    <property type="entry name" value="PP2-like"/>
</dbReference>
<protein>
    <submittedName>
        <fullName evidence="1">Uncharacterized protein</fullName>
    </submittedName>
</protein>
<dbReference type="EMBL" id="JBBPBM010000058">
    <property type="protein sequence ID" value="KAK8516400.1"/>
    <property type="molecule type" value="Genomic_DNA"/>
</dbReference>
<dbReference type="Pfam" id="PF14299">
    <property type="entry name" value="PP2"/>
    <property type="match status" value="1"/>
</dbReference>
<dbReference type="Proteomes" id="UP001472677">
    <property type="component" value="Unassembled WGS sequence"/>
</dbReference>
<organism evidence="1 2">
    <name type="scientific">Hibiscus sabdariffa</name>
    <name type="common">roselle</name>
    <dbReference type="NCBI Taxonomy" id="183260"/>
    <lineage>
        <taxon>Eukaryota</taxon>
        <taxon>Viridiplantae</taxon>
        <taxon>Streptophyta</taxon>
        <taxon>Embryophyta</taxon>
        <taxon>Tracheophyta</taxon>
        <taxon>Spermatophyta</taxon>
        <taxon>Magnoliopsida</taxon>
        <taxon>eudicotyledons</taxon>
        <taxon>Gunneridae</taxon>
        <taxon>Pentapetalae</taxon>
        <taxon>rosids</taxon>
        <taxon>malvids</taxon>
        <taxon>Malvales</taxon>
        <taxon>Malvaceae</taxon>
        <taxon>Malvoideae</taxon>
        <taxon>Hibiscus</taxon>
    </lineage>
</organism>